<sequence>METSYQSQDFLQVLSRISPLPANFQERIMAQLLTEHHPAKDLLQQPGDISRQIYFIKSGFLRAYHLDHHGKQHTIWFAGSGELMISARSFFTQRPSEEYIETLQQSILQSLTWNQLQSYYADFPQANLISRIFTERYYIQAEERALFLRTQSPLQRYQLLLSRYPCIEQMTTTVNIASYLGMERETFSRMRSQLLRYKSSIGLPNLNKKK</sequence>
<feature type="domain" description="Cyclic nucleotide-binding" evidence="1">
    <location>
        <begin position="36"/>
        <end position="120"/>
    </location>
</feature>
<dbReference type="Gene3D" id="2.60.120.10">
    <property type="entry name" value="Jelly Rolls"/>
    <property type="match status" value="1"/>
</dbReference>
<evidence type="ECO:0000313" key="3">
    <source>
        <dbReference type="Proteomes" id="UP000601055"/>
    </source>
</evidence>
<dbReference type="CDD" id="cd00038">
    <property type="entry name" value="CAP_ED"/>
    <property type="match status" value="1"/>
</dbReference>
<dbReference type="Pfam" id="PF00027">
    <property type="entry name" value="cNMP_binding"/>
    <property type="match status" value="1"/>
</dbReference>
<reference evidence="2" key="1">
    <citation type="submission" date="2019-11" db="EMBL/GenBank/DDBJ databases">
        <title>Description of Pedobacter sp. LMG 31464T.</title>
        <authorList>
            <person name="Carlier A."/>
            <person name="Qi S."/>
            <person name="Vandamme P."/>
        </authorList>
    </citation>
    <scope>NUCLEOTIDE SEQUENCE</scope>
    <source>
        <strain evidence="2">LMG 31464</strain>
    </source>
</reference>
<dbReference type="AlphaFoldDB" id="A0A923ITR5"/>
<dbReference type="InterPro" id="IPR018490">
    <property type="entry name" value="cNMP-bd_dom_sf"/>
</dbReference>
<dbReference type="InterPro" id="IPR000595">
    <property type="entry name" value="cNMP-bd_dom"/>
</dbReference>
<keyword evidence="3" id="KW-1185">Reference proteome</keyword>
<comment type="caution">
    <text evidence="2">The sequence shown here is derived from an EMBL/GenBank/DDBJ whole genome shotgun (WGS) entry which is preliminary data.</text>
</comment>
<dbReference type="InterPro" id="IPR014710">
    <property type="entry name" value="RmlC-like_jellyroll"/>
</dbReference>
<dbReference type="Proteomes" id="UP000601055">
    <property type="component" value="Unassembled WGS sequence"/>
</dbReference>
<proteinExistence type="predicted"/>
<dbReference type="RefSeq" id="WP_182920657.1">
    <property type="nucleotide sequence ID" value="NZ_WNXD01000001.1"/>
</dbReference>
<gene>
    <name evidence="2" type="ORF">GM921_00520</name>
</gene>
<evidence type="ECO:0000259" key="1">
    <source>
        <dbReference type="Pfam" id="PF00027"/>
    </source>
</evidence>
<dbReference type="EMBL" id="WNXD01000001">
    <property type="protein sequence ID" value="MBB2143953.1"/>
    <property type="molecule type" value="Genomic_DNA"/>
</dbReference>
<name>A0A923ITR5_9SPHI</name>
<evidence type="ECO:0000313" key="2">
    <source>
        <dbReference type="EMBL" id="MBB2143953.1"/>
    </source>
</evidence>
<protein>
    <submittedName>
        <fullName evidence="2">Cyclic nucleotide-binding domain-containing protein</fullName>
    </submittedName>
</protein>
<organism evidence="2 3">
    <name type="scientific">Pedobacter planticolens</name>
    <dbReference type="NCBI Taxonomy" id="2679964"/>
    <lineage>
        <taxon>Bacteria</taxon>
        <taxon>Pseudomonadati</taxon>
        <taxon>Bacteroidota</taxon>
        <taxon>Sphingobacteriia</taxon>
        <taxon>Sphingobacteriales</taxon>
        <taxon>Sphingobacteriaceae</taxon>
        <taxon>Pedobacter</taxon>
    </lineage>
</organism>
<accession>A0A923ITR5</accession>
<dbReference type="SUPFAM" id="SSF51206">
    <property type="entry name" value="cAMP-binding domain-like"/>
    <property type="match status" value="1"/>
</dbReference>